<dbReference type="AlphaFoldDB" id="A0A2H3IYH7"/>
<feature type="region of interest" description="Disordered" evidence="1">
    <location>
        <begin position="1"/>
        <end position="20"/>
    </location>
</feature>
<organism evidence="2 3">
    <name type="scientific">Wolfiporia cocos (strain MD-104)</name>
    <name type="common">Brown rot fungus</name>
    <dbReference type="NCBI Taxonomy" id="742152"/>
    <lineage>
        <taxon>Eukaryota</taxon>
        <taxon>Fungi</taxon>
        <taxon>Dikarya</taxon>
        <taxon>Basidiomycota</taxon>
        <taxon>Agaricomycotina</taxon>
        <taxon>Agaricomycetes</taxon>
        <taxon>Polyporales</taxon>
        <taxon>Phaeolaceae</taxon>
        <taxon>Wolfiporia</taxon>
    </lineage>
</organism>
<proteinExistence type="predicted"/>
<gene>
    <name evidence="2" type="ORF">WOLCODRAFT_165959</name>
</gene>
<reference evidence="2 3" key="1">
    <citation type="journal article" date="2012" name="Science">
        <title>The Paleozoic origin of enzymatic lignin decomposition reconstructed from 31 fungal genomes.</title>
        <authorList>
            <person name="Floudas D."/>
            <person name="Binder M."/>
            <person name="Riley R."/>
            <person name="Barry K."/>
            <person name="Blanchette R.A."/>
            <person name="Henrissat B."/>
            <person name="Martinez A.T."/>
            <person name="Otillar R."/>
            <person name="Spatafora J.W."/>
            <person name="Yadav J.S."/>
            <person name="Aerts A."/>
            <person name="Benoit I."/>
            <person name="Boyd A."/>
            <person name="Carlson A."/>
            <person name="Copeland A."/>
            <person name="Coutinho P.M."/>
            <person name="de Vries R.P."/>
            <person name="Ferreira P."/>
            <person name="Findley K."/>
            <person name="Foster B."/>
            <person name="Gaskell J."/>
            <person name="Glotzer D."/>
            <person name="Gorecki P."/>
            <person name="Heitman J."/>
            <person name="Hesse C."/>
            <person name="Hori C."/>
            <person name="Igarashi K."/>
            <person name="Jurgens J.A."/>
            <person name="Kallen N."/>
            <person name="Kersten P."/>
            <person name="Kohler A."/>
            <person name="Kuees U."/>
            <person name="Kumar T.K.A."/>
            <person name="Kuo A."/>
            <person name="LaButti K."/>
            <person name="Larrondo L.F."/>
            <person name="Lindquist E."/>
            <person name="Ling A."/>
            <person name="Lombard V."/>
            <person name="Lucas S."/>
            <person name="Lundell T."/>
            <person name="Martin R."/>
            <person name="McLaughlin D.J."/>
            <person name="Morgenstern I."/>
            <person name="Morin E."/>
            <person name="Murat C."/>
            <person name="Nagy L.G."/>
            <person name="Nolan M."/>
            <person name="Ohm R.A."/>
            <person name="Patyshakuliyeva A."/>
            <person name="Rokas A."/>
            <person name="Ruiz-Duenas F.J."/>
            <person name="Sabat G."/>
            <person name="Salamov A."/>
            <person name="Samejima M."/>
            <person name="Schmutz J."/>
            <person name="Slot J.C."/>
            <person name="St John F."/>
            <person name="Stenlid J."/>
            <person name="Sun H."/>
            <person name="Sun S."/>
            <person name="Syed K."/>
            <person name="Tsang A."/>
            <person name="Wiebenga A."/>
            <person name="Young D."/>
            <person name="Pisabarro A."/>
            <person name="Eastwood D.C."/>
            <person name="Martin F."/>
            <person name="Cullen D."/>
            <person name="Grigoriev I.V."/>
            <person name="Hibbett D.S."/>
        </authorList>
    </citation>
    <scope>NUCLEOTIDE SEQUENCE [LARGE SCALE GENOMIC DNA]</scope>
    <source>
        <strain evidence="2 3">MD-104</strain>
    </source>
</reference>
<keyword evidence="3" id="KW-1185">Reference proteome</keyword>
<dbReference type="EMBL" id="KB467843">
    <property type="protein sequence ID" value="PCH35016.1"/>
    <property type="molecule type" value="Genomic_DNA"/>
</dbReference>
<accession>A0A2H3IYH7</accession>
<evidence type="ECO:0000313" key="3">
    <source>
        <dbReference type="Proteomes" id="UP000218811"/>
    </source>
</evidence>
<protein>
    <submittedName>
        <fullName evidence="2">Uncharacterized protein</fullName>
    </submittedName>
</protein>
<name>A0A2H3IYH7_WOLCO</name>
<evidence type="ECO:0000313" key="2">
    <source>
        <dbReference type="EMBL" id="PCH35016.1"/>
    </source>
</evidence>
<sequence length="218" mass="22495">MSDEAVLERGGHGGGEERTWRGWAGMAGEAGGNAAVRQPLILAHCLSDPNGAQQCSRTGTAVGTTSGHAAATSRPALSALYATVIARGARRSHDSRAISPIWQPSGPEPCPHLPFQAWRAEAVASLVQEAHSHASRLGGQQGAAVGPSFPAIIGDATEPPATIDRSCRLLYHQRRLPLEEGARATVLNAPTPSCLDASGTAARLLDAHLTSAIGLGLI</sequence>
<dbReference type="Proteomes" id="UP000218811">
    <property type="component" value="Unassembled WGS sequence"/>
</dbReference>
<evidence type="ECO:0000256" key="1">
    <source>
        <dbReference type="SAM" id="MobiDB-lite"/>
    </source>
</evidence>